<dbReference type="SUPFAM" id="SSF52058">
    <property type="entry name" value="L domain-like"/>
    <property type="match status" value="1"/>
</dbReference>
<evidence type="ECO:0000256" key="21">
    <source>
        <dbReference type="ARBA" id="ARBA00031469"/>
    </source>
</evidence>
<dbReference type="PANTHER" id="PTHR12121">
    <property type="entry name" value="CARBON CATABOLITE REPRESSOR PROTEIN 4"/>
    <property type="match status" value="1"/>
</dbReference>
<dbReference type="FunFam" id="3.60.10.10:FF:000037">
    <property type="entry name" value="Glucose-repressible alcohol dehydrogenase transcriptional effector"/>
    <property type="match status" value="1"/>
</dbReference>
<comment type="catalytic activity">
    <reaction evidence="1">
        <text>Exonucleolytic cleavage of poly(A) to 5'-AMP.</text>
        <dbReference type="EC" id="3.1.13.4"/>
    </reaction>
</comment>
<keyword evidence="10" id="KW-0479">Metal-binding</keyword>
<feature type="domain" description="Endonuclease/exonuclease/phosphatase" evidence="24">
    <location>
        <begin position="278"/>
        <end position="596"/>
    </location>
</feature>
<gene>
    <name evidence="25" type="primary">CCR4</name>
    <name evidence="25" type="ORF">HK099_004427</name>
</gene>
<keyword evidence="8" id="KW-0433">Leucine-rich repeat</keyword>
<evidence type="ECO:0000256" key="18">
    <source>
        <dbReference type="ARBA" id="ARBA00023242"/>
    </source>
</evidence>
<evidence type="ECO:0000256" key="13">
    <source>
        <dbReference type="ARBA" id="ARBA00022839"/>
    </source>
</evidence>
<dbReference type="AlphaFoldDB" id="A0AAD5U0P8"/>
<evidence type="ECO:0000313" key="26">
    <source>
        <dbReference type="Proteomes" id="UP001211065"/>
    </source>
</evidence>
<evidence type="ECO:0000256" key="19">
    <source>
        <dbReference type="ARBA" id="ARBA00023475"/>
    </source>
</evidence>
<comment type="caution">
    <text evidence="25">The sequence shown here is derived from an EMBL/GenBank/DDBJ whole genome shotgun (WGS) entry which is preliminary data.</text>
</comment>
<protein>
    <recommendedName>
        <fullName evidence="19">CCR4-Not complex 3'-5'-exoribonuclease subunit Ccr4</fullName>
        <ecNumber evidence="6">3.1.13.4</ecNumber>
    </recommendedName>
    <alternativeName>
        <fullName evidence="20">Carbon catabolite repressor protein 4</fullName>
    </alternativeName>
    <alternativeName>
        <fullName evidence="21">Cytoplasmic deadenylase</fullName>
    </alternativeName>
    <alternativeName>
        <fullName evidence="22">Glucose-repressible alcohol dehydrogenase transcriptional effector</fullName>
    </alternativeName>
</protein>
<comment type="subcellular location">
    <subcellularLocation>
        <location evidence="4">Cytoplasm</location>
    </subcellularLocation>
    <subcellularLocation>
        <location evidence="3">Nucleus</location>
    </subcellularLocation>
</comment>
<dbReference type="Gene3D" id="3.60.10.10">
    <property type="entry name" value="Endonuclease/exonuclease/phosphatase"/>
    <property type="match status" value="1"/>
</dbReference>
<evidence type="ECO:0000256" key="23">
    <source>
        <dbReference type="SAM" id="MobiDB-lite"/>
    </source>
</evidence>
<reference evidence="25" key="1">
    <citation type="submission" date="2020-05" db="EMBL/GenBank/DDBJ databases">
        <title>Phylogenomic resolution of chytrid fungi.</title>
        <authorList>
            <person name="Stajich J.E."/>
            <person name="Amses K."/>
            <person name="Simmons R."/>
            <person name="Seto K."/>
            <person name="Myers J."/>
            <person name="Bonds A."/>
            <person name="Quandt C.A."/>
            <person name="Barry K."/>
            <person name="Liu P."/>
            <person name="Grigoriev I."/>
            <person name="Longcore J.E."/>
            <person name="James T.Y."/>
        </authorList>
    </citation>
    <scope>NUCLEOTIDE SEQUENCE</scope>
    <source>
        <strain evidence="25">JEL0476</strain>
    </source>
</reference>
<dbReference type="InterPro" id="IPR001611">
    <property type="entry name" value="Leu-rich_rpt"/>
</dbReference>
<dbReference type="InterPro" id="IPR005135">
    <property type="entry name" value="Endo/exonuclease/phosphatase"/>
</dbReference>
<keyword evidence="26" id="KW-1185">Reference proteome</keyword>
<evidence type="ECO:0000256" key="2">
    <source>
        <dbReference type="ARBA" id="ARBA00001946"/>
    </source>
</evidence>
<comment type="cofactor">
    <cofactor evidence="2">
        <name>Mg(2+)</name>
        <dbReference type="ChEBI" id="CHEBI:18420"/>
    </cofactor>
</comment>
<evidence type="ECO:0000256" key="9">
    <source>
        <dbReference type="ARBA" id="ARBA00022722"/>
    </source>
</evidence>
<evidence type="ECO:0000256" key="12">
    <source>
        <dbReference type="ARBA" id="ARBA00022801"/>
    </source>
</evidence>
<dbReference type="Proteomes" id="UP001211065">
    <property type="component" value="Unassembled WGS sequence"/>
</dbReference>
<evidence type="ECO:0000259" key="24">
    <source>
        <dbReference type="Pfam" id="PF03372"/>
    </source>
</evidence>
<evidence type="ECO:0000256" key="3">
    <source>
        <dbReference type="ARBA" id="ARBA00004123"/>
    </source>
</evidence>
<dbReference type="SUPFAM" id="SSF56219">
    <property type="entry name" value="DNase I-like"/>
    <property type="match status" value="1"/>
</dbReference>
<evidence type="ECO:0000256" key="16">
    <source>
        <dbReference type="ARBA" id="ARBA00023015"/>
    </source>
</evidence>
<evidence type="ECO:0000256" key="14">
    <source>
        <dbReference type="ARBA" id="ARBA00022842"/>
    </source>
</evidence>
<comment type="similarity">
    <text evidence="5">Belongs to the CCR4/nocturin family.</text>
</comment>
<dbReference type="GO" id="GO:0005737">
    <property type="term" value="C:cytoplasm"/>
    <property type="evidence" value="ECO:0007669"/>
    <property type="project" value="UniProtKB-SubCell"/>
</dbReference>
<feature type="compositionally biased region" description="Polar residues" evidence="23">
    <location>
        <begin position="1"/>
        <end position="28"/>
    </location>
</feature>
<dbReference type="InterPro" id="IPR003591">
    <property type="entry name" value="Leu-rich_rpt_typical-subtyp"/>
</dbReference>
<proteinExistence type="inferred from homology"/>
<evidence type="ECO:0000256" key="1">
    <source>
        <dbReference type="ARBA" id="ARBA00001663"/>
    </source>
</evidence>
<evidence type="ECO:0000256" key="11">
    <source>
        <dbReference type="ARBA" id="ARBA00022737"/>
    </source>
</evidence>
<keyword evidence="7" id="KW-0963">Cytoplasm</keyword>
<evidence type="ECO:0000313" key="25">
    <source>
        <dbReference type="EMBL" id="KAJ3220225.1"/>
    </source>
</evidence>
<keyword evidence="13" id="KW-0269">Exonuclease</keyword>
<dbReference type="GO" id="GO:0003723">
    <property type="term" value="F:RNA binding"/>
    <property type="evidence" value="ECO:0007669"/>
    <property type="project" value="UniProtKB-KW"/>
</dbReference>
<dbReference type="PANTHER" id="PTHR12121:SF100">
    <property type="entry name" value="POLY(A)-SPECIFIC RIBONUCLEASE"/>
    <property type="match status" value="1"/>
</dbReference>
<dbReference type="GO" id="GO:0005634">
    <property type="term" value="C:nucleus"/>
    <property type="evidence" value="ECO:0007669"/>
    <property type="project" value="UniProtKB-SubCell"/>
</dbReference>
<keyword evidence="11" id="KW-0677">Repeat</keyword>
<evidence type="ECO:0000256" key="6">
    <source>
        <dbReference type="ARBA" id="ARBA00012161"/>
    </source>
</evidence>
<dbReference type="Gene3D" id="3.80.10.10">
    <property type="entry name" value="Ribonuclease Inhibitor"/>
    <property type="match status" value="1"/>
</dbReference>
<evidence type="ECO:0000256" key="8">
    <source>
        <dbReference type="ARBA" id="ARBA00022614"/>
    </source>
</evidence>
<evidence type="ECO:0000256" key="20">
    <source>
        <dbReference type="ARBA" id="ARBA00030493"/>
    </source>
</evidence>
<accession>A0AAD5U0P8</accession>
<evidence type="ECO:0000256" key="22">
    <source>
        <dbReference type="ARBA" id="ARBA00033317"/>
    </source>
</evidence>
<dbReference type="EC" id="3.1.13.4" evidence="6"/>
<dbReference type="InterPro" id="IPR032675">
    <property type="entry name" value="LRR_dom_sf"/>
</dbReference>
<keyword evidence="17" id="KW-0804">Transcription</keyword>
<evidence type="ECO:0000256" key="4">
    <source>
        <dbReference type="ARBA" id="ARBA00004496"/>
    </source>
</evidence>
<dbReference type="InterPro" id="IPR036691">
    <property type="entry name" value="Endo/exonu/phosph_ase_sf"/>
</dbReference>
<dbReference type="PROSITE" id="PS51450">
    <property type="entry name" value="LRR"/>
    <property type="match status" value="2"/>
</dbReference>
<evidence type="ECO:0000256" key="10">
    <source>
        <dbReference type="ARBA" id="ARBA00022723"/>
    </source>
</evidence>
<dbReference type="InterPro" id="IPR050410">
    <property type="entry name" value="CCR4/nocturin_mRNA_transcr"/>
</dbReference>
<evidence type="ECO:0000256" key="5">
    <source>
        <dbReference type="ARBA" id="ARBA00010774"/>
    </source>
</evidence>
<keyword evidence="12" id="KW-0378">Hydrolase</keyword>
<dbReference type="EMBL" id="JADGJW010000310">
    <property type="protein sequence ID" value="KAJ3220225.1"/>
    <property type="molecule type" value="Genomic_DNA"/>
</dbReference>
<organism evidence="25 26">
    <name type="scientific">Clydaea vesicula</name>
    <dbReference type="NCBI Taxonomy" id="447962"/>
    <lineage>
        <taxon>Eukaryota</taxon>
        <taxon>Fungi</taxon>
        <taxon>Fungi incertae sedis</taxon>
        <taxon>Chytridiomycota</taxon>
        <taxon>Chytridiomycota incertae sedis</taxon>
        <taxon>Chytridiomycetes</taxon>
        <taxon>Lobulomycetales</taxon>
        <taxon>Lobulomycetaceae</taxon>
        <taxon>Clydaea</taxon>
    </lineage>
</organism>
<sequence length="620" mass="71144">MENQQHFTAGTTTFYSQPGVSFNSPKITPNSPQQHSYSPQQQRQYLSQFKATLYPTSNSPVPSTLNLQNNFQKQLDKQILSRSSNSPHHHARLAIATARQNQNVEEEQQQLENAKASDWTAIDLGGMQIRNLSFEIFKYEFLTTLYLNHNNLTRISPECHKLRNLKVLDLSGNKLASIPPELGMLTNLVELLLFDNELTVLPHEFGALFQLDILGLEGNPLSEPIVSLSQKDGAVGVIQYLRDSCPVGPQPPEREWISLEEDVSSASNQIDNFTLLCYNALCDKYATPGTYPYTPSWVLNWEYRKDLLLQEILNYNADIVCLQEVESLQYDEYFREQMSQHGDYDGIFYPKSRARTMDEYSRKSVDGCATFWKSSKFSLIEKQLIEFQQIAMQRPELRKTEDIFNRVMVKDNIAVVTLLEAKDTSSRLLVANAHLHWDPQYKDVKLVQTAMLMEELQHITHAFCNLPSRHPQHKYLQQNPLRLPTILCGDFNSLPQSGVYEFLSRSTCSQDHEDFGQYKYGRYTSEGLKHKFNLRSAYSHINELEFTNFTPSFKGCIDFIWYSTSSLVVTGLLANVDETYLEKCVGFPNWHHPSDHIPLLSSFSMKNINVGNNKNTNNNN</sequence>
<feature type="region of interest" description="Disordered" evidence="23">
    <location>
        <begin position="1"/>
        <end position="42"/>
    </location>
</feature>
<feature type="compositionally biased region" description="Low complexity" evidence="23">
    <location>
        <begin position="29"/>
        <end position="42"/>
    </location>
</feature>
<keyword evidence="14" id="KW-0460">Magnesium</keyword>
<dbReference type="GO" id="GO:0046872">
    <property type="term" value="F:metal ion binding"/>
    <property type="evidence" value="ECO:0007669"/>
    <property type="project" value="UniProtKB-KW"/>
</dbReference>
<keyword evidence="15" id="KW-0694">RNA-binding</keyword>
<dbReference type="Pfam" id="PF12799">
    <property type="entry name" value="LRR_4"/>
    <property type="match status" value="1"/>
</dbReference>
<dbReference type="SMART" id="SM00369">
    <property type="entry name" value="LRR_TYP"/>
    <property type="match status" value="3"/>
</dbReference>
<dbReference type="CDD" id="cd09097">
    <property type="entry name" value="Deadenylase_CCR4"/>
    <property type="match status" value="1"/>
</dbReference>
<evidence type="ECO:0000256" key="7">
    <source>
        <dbReference type="ARBA" id="ARBA00022490"/>
    </source>
</evidence>
<dbReference type="Pfam" id="PF03372">
    <property type="entry name" value="Exo_endo_phos"/>
    <property type="match status" value="1"/>
</dbReference>
<keyword evidence="16" id="KW-0805">Transcription regulation</keyword>
<dbReference type="InterPro" id="IPR025875">
    <property type="entry name" value="Leu-rich_rpt_4"/>
</dbReference>
<evidence type="ECO:0000256" key="17">
    <source>
        <dbReference type="ARBA" id="ARBA00023163"/>
    </source>
</evidence>
<name>A0AAD5U0P8_9FUNG</name>
<dbReference type="GO" id="GO:0004535">
    <property type="term" value="F:poly(A)-specific ribonuclease activity"/>
    <property type="evidence" value="ECO:0007669"/>
    <property type="project" value="UniProtKB-EC"/>
</dbReference>
<evidence type="ECO:0000256" key="15">
    <source>
        <dbReference type="ARBA" id="ARBA00022884"/>
    </source>
</evidence>
<keyword evidence="18" id="KW-0539">Nucleus</keyword>
<keyword evidence="9" id="KW-0540">Nuclease</keyword>